<dbReference type="HOGENOM" id="CLU_015166_16_0_1"/>
<evidence type="ECO:0000256" key="7">
    <source>
        <dbReference type="ARBA" id="ARBA00023128"/>
    </source>
</evidence>
<dbReference type="EMBL" id="KN824277">
    <property type="protein sequence ID" value="KIM34097.1"/>
    <property type="molecule type" value="Genomic_DNA"/>
</dbReference>
<keyword evidence="3 10" id="KW-0813">Transport</keyword>
<evidence type="ECO:0000256" key="2">
    <source>
        <dbReference type="ARBA" id="ARBA00006375"/>
    </source>
</evidence>
<evidence type="ECO:0000256" key="10">
    <source>
        <dbReference type="RuleBase" id="RU000488"/>
    </source>
</evidence>
<evidence type="ECO:0000313" key="12">
    <source>
        <dbReference type="EMBL" id="KIM34097.1"/>
    </source>
</evidence>
<accession>A0A0C2XZ34</accession>
<feature type="transmembrane region" description="Helical" evidence="11">
    <location>
        <begin position="77"/>
        <end position="98"/>
    </location>
</feature>
<keyword evidence="8 9" id="KW-0472">Membrane</keyword>
<sequence>MGDNDPHMHKEATKLDPTIDFVAGTVAGLSSLFVGFPFDTVKVRFQDPNTASRYTSTANALSTIVKEERVSGLYKGITAPMFGCAVLNGIVFGTYGFLMRAQLQSHQREPTLLQTFIAGAGSGVVSSLVTCPTEHIKIRQQSTLGNSRLPSVWEITRDIYRQKGIRGLYRGYTPTAFRELGYGAYFLTYEAVSRSFRRRIEPSTTPKKSGALAREAEVELAAVPWWGVLLAGGLAGPASWIATFPADVLKTRMQTLPEQSKSSSVRGIVSAPREMGVIETAMHCYRKEGPRTFTAGLAPTMIRAVPVNIITFAAFELVVGLLTGRKQS</sequence>
<evidence type="ECO:0000256" key="4">
    <source>
        <dbReference type="ARBA" id="ARBA00022692"/>
    </source>
</evidence>
<evidence type="ECO:0000256" key="5">
    <source>
        <dbReference type="ARBA" id="ARBA00022737"/>
    </source>
</evidence>
<comment type="subcellular location">
    <subcellularLocation>
        <location evidence="1">Mitochondrion membrane</location>
        <topology evidence="1">Multi-pass membrane protein</topology>
    </subcellularLocation>
</comment>
<evidence type="ECO:0000256" key="3">
    <source>
        <dbReference type="ARBA" id="ARBA00022448"/>
    </source>
</evidence>
<keyword evidence="4 9" id="KW-0812">Transmembrane</keyword>
<dbReference type="GO" id="GO:0022857">
    <property type="term" value="F:transmembrane transporter activity"/>
    <property type="evidence" value="ECO:0007669"/>
    <property type="project" value="TreeGrafter"/>
</dbReference>
<feature type="repeat" description="Solcar" evidence="9">
    <location>
        <begin position="223"/>
        <end position="321"/>
    </location>
</feature>
<protein>
    <recommendedName>
        <fullName evidence="14">Mitochondrial carrier</fullName>
    </recommendedName>
</protein>
<evidence type="ECO:0000256" key="8">
    <source>
        <dbReference type="ARBA" id="ARBA00023136"/>
    </source>
</evidence>
<dbReference type="InterPro" id="IPR018108">
    <property type="entry name" value="MCP_transmembrane"/>
</dbReference>
<evidence type="ECO:0008006" key="14">
    <source>
        <dbReference type="Google" id="ProtNLM"/>
    </source>
</evidence>
<dbReference type="PRINTS" id="PR00926">
    <property type="entry name" value="MITOCARRIER"/>
</dbReference>
<dbReference type="PROSITE" id="PS50920">
    <property type="entry name" value="SOLCAR"/>
    <property type="match status" value="3"/>
</dbReference>
<gene>
    <name evidence="12" type="ORF">M408DRAFT_325613</name>
</gene>
<reference evidence="12 13" key="1">
    <citation type="submission" date="2014-04" db="EMBL/GenBank/DDBJ databases">
        <authorList>
            <consortium name="DOE Joint Genome Institute"/>
            <person name="Kuo A."/>
            <person name="Zuccaro A."/>
            <person name="Kohler A."/>
            <person name="Nagy L.G."/>
            <person name="Floudas D."/>
            <person name="Copeland A."/>
            <person name="Barry K.W."/>
            <person name="Cichocki N."/>
            <person name="Veneault-Fourrey C."/>
            <person name="LaButti K."/>
            <person name="Lindquist E.A."/>
            <person name="Lipzen A."/>
            <person name="Lundell T."/>
            <person name="Morin E."/>
            <person name="Murat C."/>
            <person name="Sun H."/>
            <person name="Tunlid A."/>
            <person name="Henrissat B."/>
            <person name="Grigoriev I.V."/>
            <person name="Hibbett D.S."/>
            <person name="Martin F."/>
            <person name="Nordberg H.P."/>
            <person name="Cantor M.N."/>
            <person name="Hua S.X."/>
        </authorList>
    </citation>
    <scope>NUCLEOTIDE SEQUENCE [LARGE SCALE GENOMIC DNA]</scope>
    <source>
        <strain evidence="12 13">MAFF 305830</strain>
    </source>
</reference>
<proteinExistence type="inferred from homology"/>
<keyword evidence="13" id="KW-1185">Reference proteome</keyword>
<organism evidence="12 13">
    <name type="scientific">Serendipita vermifera MAFF 305830</name>
    <dbReference type="NCBI Taxonomy" id="933852"/>
    <lineage>
        <taxon>Eukaryota</taxon>
        <taxon>Fungi</taxon>
        <taxon>Dikarya</taxon>
        <taxon>Basidiomycota</taxon>
        <taxon>Agaricomycotina</taxon>
        <taxon>Agaricomycetes</taxon>
        <taxon>Sebacinales</taxon>
        <taxon>Serendipitaceae</taxon>
        <taxon>Serendipita</taxon>
    </lineage>
</organism>
<keyword evidence="6 11" id="KW-1133">Transmembrane helix</keyword>
<dbReference type="Gene3D" id="1.50.40.10">
    <property type="entry name" value="Mitochondrial carrier domain"/>
    <property type="match status" value="2"/>
</dbReference>
<feature type="repeat" description="Solcar" evidence="9">
    <location>
        <begin position="110"/>
        <end position="196"/>
    </location>
</feature>
<comment type="similarity">
    <text evidence="2 10">Belongs to the mitochondrial carrier (TC 2.A.29) family.</text>
</comment>
<keyword evidence="7" id="KW-0496">Mitochondrion</keyword>
<dbReference type="Proteomes" id="UP000054097">
    <property type="component" value="Unassembled WGS sequence"/>
</dbReference>
<dbReference type="Pfam" id="PF00153">
    <property type="entry name" value="Mito_carr"/>
    <property type="match status" value="3"/>
</dbReference>
<dbReference type="GO" id="GO:0031966">
    <property type="term" value="C:mitochondrial membrane"/>
    <property type="evidence" value="ECO:0007669"/>
    <property type="project" value="UniProtKB-SubCell"/>
</dbReference>
<name>A0A0C2XZ34_SERVB</name>
<feature type="repeat" description="Solcar" evidence="9">
    <location>
        <begin position="15"/>
        <end position="101"/>
    </location>
</feature>
<evidence type="ECO:0000256" key="6">
    <source>
        <dbReference type="ARBA" id="ARBA00022989"/>
    </source>
</evidence>
<dbReference type="SUPFAM" id="SSF103506">
    <property type="entry name" value="Mitochondrial carrier"/>
    <property type="match status" value="1"/>
</dbReference>
<reference evidence="13" key="2">
    <citation type="submission" date="2015-01" db="EMBL/GenBank/DDBJ databases">
        <title>Evolutionary Origins and Diversification of the Mycorrhizal Mutualists.</title>
        <authorList>
            <consortium name="DOE Joint Genome Institute"/>
            <consortium name="Mycorrhizal Genomics Consortium"/>
            <person name="Kohler A."/>
            <person name="Kuo A."/>
            <person name="Nagy L.G."/>
            <person name="Floudas D."/>
            <person name="Copeland A."/>
            <person name="Barry K.W."/>
            <person name="Cichocki N."/>
            <person name="Veneault-Fourrey C."/>
            <person name="LaButti K."/>
            <person name="Lindquist E.A."/>
            <person name="Lipzen A."/>
            <person name="Lundell T."/>
            <person name="Morin E."/>
            <person name="Murat C."/>
            <person name="Riley R."/>
            <person name="Ohm R."/>
            <person name="Sun H."/>
            <person name="Tunlid A."/>
            <person name="Henrissat B."/>
            <person name="Grigoriev I.V."/>
            <person name="Hibbett D.S."/>
            <person name="Martin F."/>
        </authorList>
    </citation>
    <scope>NUCLEOTIDE SEQUENCE [LARGE SCALE GENOMIC DNA]</scope>
    <source>
        <strain evidence="13">MAFF 305830</strain>
    </source>
</reference>
<evidence type="ECO:0000256" key="11">
    <source>
        <dbReference type="SAM" id="Phobius"/>
    </source>
</evidence>
<dbReference type="InterPro" id="IPR002067">
    <property type="entry name" value="MCP"/>
</dbReference>
<keyword evidence="5" id="KW-0677">Repeat</keyword>
<dbReference type="InterPro" id="IPR023395">
    <property type="entry name" value="MCP_dom_sf"/>
</dbReference>
<feature type="transmembrane region" description="Helical" evidence="11">
    <location>
        <begin position="21"/>
        <end position="38"/>
    </location>
</feature>
<dbReference type="PANTHER" id="PTHR45624">
    <property type="entry name" value="MITOCHONDRIAL BASIC AMINO ACIDS TRANSPORTER-RELATED"/>
    <property type="match status" value="1"/>
</dbReference>
<dbReference type="PANTHER" id="PTHR45624:SF10">
    <property type="entry name" value="SLC (SOLUTE CARRIER) HOMOLOG"/>
    <property type="match status" value="1"/>
</dbReference>
<dbReference type="AlphaFoldDB" id="A0A0C2XZ34"/>
<evidence type="ECO:0000256" key="1">
    <source>
        <dbReference type="ARBA" id="ARBA00004225"/>
    </source>
</evidence>
<dbReference type="OrthoDB" id="14252at2759"/>
<evidence type="ECO:0000256" key="9">
    <source>
        <dbReference type="PROSITE-ProRule" id="PRU00282"/>
    </source>
</evidence>
<evidence type="ECO:0000313" key="13">
    <source>
        <dbReference type="Proteomes" id="UP000054097"/>
    </source>
</evidence>
<dbReference type="InterPro" id="IPR050567">
    <property type="entry name" value="Mitochondrial_Carrier"/>
</dbReference>